<reference evidence="1" key="2">
    <citation type="journal article" date="2015" name="Data Brief">
        <title>Shoot transcriptome of the giant reed, Arundo donax.</title>
        <authorList>
            <person name="Barrero R.A."/>
            <person name="Guerrero F.D."/>
            <person name="Moolhuijzen P."/>
            <person name="Goolsby J.A."/>
            <person name="Tidwell J."/>
            <person name="Bellgard S.E."/>
            <person name="Bellgard M.I."/>
        </authorList>
    </citation>
    <scope>NUCLEOTIDE SEQUENCE</scope>
    <source>
        <tissue evidence="1">Shoot tissue taken approximately 20 cm above the soil surface</tissue>
    </source>
</reference>
<sequence>MGYQRMLPTLFLWPAAGLQPEPSSSSLLAHLSLMVLSKTLLNQVVLITSAMASTTVSSFRLSLSIFVIFHV</sequence>
<name>A0A0A9GEX3_ARUDO</name>
<accession>A0A0A9GEX3</accession>
<evidence type="ECO:0000313" key="1">
    <source>
        <dbReference type="EMBL" id="JAE23047.1"/>
    </source>
</evidence>
<protein>
    <submittedName>
        <fullName evidence="1">Uncharacterized protein</fullName>
    </submittedName>
</protein>
<reference evidence="1" key="1">
    <citation type="submission" date="2014-09" db="EMBL/GenBank/DDBJ databases">
        <authorList>
            <person name="Magalhaes I.L.F."/>
            <person name="Oliveira U."/>
            <person name="Santos F.R."/>
            <person name="Vidigal T.H.D.A."/>
            <person name="Brescovit A.D."/>
            <person name="Santos A.J."/>
        </authorList>
    </citation>
    <scope>NUCLEOTIDE SEQUENCE</scope>
    <source>
        <tissue evidence="1">Shoot tissue taken approximately 20 cm above the soil surface</tissue>
    </source>
</reference>
<organism evidence="1">
    <name type="scientific">Arundo donax</name>
    <name type="common">Giant reed</name>
    <name type="synonym">Donax arundinaceus</name>
    <dbReference type="NCBI Taxonomy" id="35708"/>
    <lineage>
        <taxon>Eukaryota</taxon>
        <taxon>Viridiplantae</taxon>
        <taxon>Streptophyta</taxon>
        <taxon>Embryophyta</taxon>
        <taxon>Tracheophyta</taxon>
        <taxon>Spermatophyta</taxon>
        <taxon>Magnoliopsida</taxon>
        <taxon>Liliopsida</taxon>
        <taxon>Poales</taxon>
        <taxon>Poaceae</taxon>
        <taxon>PACMAD clade</taxon>
        <taxon>Arundinoideae</taxon>
        <taxon>Arundineae</taxon>
        <taxon>Arundo</taxon>
    </lineage>
</organism>
<dbReference type="EMBL" id="GBRH01174849">
    <property type="protein sequence ID" value="JAE23047.1"/>
    <property type="molecule type" value="Transcribed_RNA"/>
</dbReference>
<dbReference type="AlphaFoldDB" id="A0A0A9GEX3"/>
<proteinExistence type="predicted"/>